<gene>
    <name evidence="1" type="ORF">GGQ59_000305</name>
</gene>
<comment type="caution">
    <text evidence="1">The sequence shown here is derived from an EMBL/GenBank/DDBJ whole genome shotgun (WGS) entry which is preliminary data.</text>
</comment>
<dbReference type="AlphaFoldDB" id="A0A840I0D6"/>
<keyword evidence="2" id="KW-1185">Reference proteome</keyword>
<dbReference type="Gene3D" id="3.90.1010.10">
    <property type="match status" value="1"/>
</dbReference>
<dbReference type="GO" id="GO:0005506">
    <property type="term" value="F:iron ion binding"/>
    <property type="evidence" value="ECO:0007669"/>
    <property type="project" value="InterPro"/>
</dbReference>
<name>A0A840I0D6_9PROT</name>
<evidence type="ECO:0000313" key="2">
    <source>
        <dbReference type="Proteomes" id="UP000563524"/>
    </source>
</evidence>
<protein>
    <submittedName>
        <fullName evidence="1">NifU-like protein involved in Fe-S cluster formation</fullName>
    </submittedName>
</protein>
<sequence length="144" mass="14940">MLDDLYSDALLEAAGSVPAARTLPDADATARRSSKVCGSSVELDLSVRDGVVADVALRVKACALGQASAGIFARTAEGATPAELHEAAAQMRAMLKEDGPPPSNPRFAEAAKLQPIKAYPARHASTLLVWDAAVDCLDQIAARA</sequence>
<dbReference type="EMBL" id="JACHOB010000001">
    <property type="protein sequence ID" value="MBB4657805.1"/>
    <property type="molecule type" value="Genomic_DNA"/>
</dbReference>
<dbReference type="RefSeq" id="WP_183815190.1">
    <property type="nucleotide sequence ID" value="NZ_JACHOB010000001.1"/>
</dbReference>
<dbReference type="GO" id="GO:0051536">
    <property type="term" value="F:iron-sulfur cluster binding"/>
    <property type="evidence" value="ECO:0007669"/>
    <property type="project" value="InterPro"/>
</dbReference>
<dbReference type="Proteomes" id="UP000563524">
    <property type="component" value="Unassembled WGS sequence"/>
</dbReference>
<dbReference type="GO" id="GO:0016226">
    <property type="term" value="P:iron-sulfur cluster assembly"/>
    <property type="evidence" value="ECO:0007669"/>
    <property type="project" value="InterPro"/>
</dbReference>
<accession>A0A840I0D6</accession>
<organism evidence="1 2">
    <name type="scientific">Parvularcula dongshanensis</name>
    <dbReference type="NCBI Taxonomy" id="1173995"/>
    <lineage>
        <taxon>Bacteria</taxon>
        <taxon>Pseudomonadati</taxon>
        <taxon>Pseudomonadota</taxon>
        <taxon>Alphaproteobacteria</taxon>
        <taxon>Parvularculales</taxon>
        <taxon>Parvularculaceae</taxon>
        <taxon>Parvularcula</taxon>
    </lineage>
</organism>
<dbReference type="SUPFAM" id="SSF82649">
    <property type="entry name" value="SufE/NifU"/>
    <property type="match status" value="1"/>
</dbReference>
<dbReference type="CDD" id="cd06664">
    <property type="entry name" value="IscU_like"/>
    <property type="match status" value="1"/>
</dbReference>
<dbReference type="InterPro" id="IPR002871">
    <property type="entry name" value="NIF_FeS_clus_asmbl_NifU_N"/>
</dbReference>
<reference evidence="1 2" key="1">
    <citation type="submission" date="2020-08" db="EMBL/GenBank/DDBJ databases">
        <title>Genomic Encyclopedia of Type Strains, Phase IV (KMG-IV): sequencing the most valuable type-strain genomes for metagenomic binning, comparative biology and taxonomic classification.</title>
        <authorList>
            <person name="Goeker M."/>
        </authorList>
    </citation>
    <scope>NUCLEOTIDE SEQUENCE [LARGE SCALE GENOMIC DNA]</scope>
    <source>
        <strain evidence="1 2">DSM 102850</strain>
    </source>
</reference>
<proteinExistence type="predicted"/>
<evidence type="ECO:0000313" key="1">
    <source>
        <dbReference type="EMBL" id="MBB4657805.1"/>
    </source>
</evidence>